<dbReference type="Pfam" id="PF11951">
    <property type="entry name" value="Fungal_trans_2"/>
    <property type="match status" value="1"/>
</dbReference>
<keyword evidence="5" id="KW-1185">Reference proteome</keyword>
<comment type="subcellular location">
    <subcellularLocation>
        <location evidence="1">Nucleus</location>
    </subcellularLocation>
</comment>
<sequence>MAMHVPHLLSATLALAAAHRRTSGLFQGSCQVELMKGKSLTQLRSALDQFSPTENDNVLATTLLLCMAEVISPATSTASWRSHLYGAATLSAQHARSSGSSVSSTSRFLRRKNRALQAVALACCSKTFEGHIITAHHDEGDAYIDDLAGYSPTLLPIFEEINSLERLREDCGSDFFCDAPPGPPHFDCNSPLEHKSHLLFDRIRALIAQKKMSRTRVDGDLPWPVYHDLYLVDEAYHHMALLQIFRRGSLSVPLQMIDDSRRSILDCLTAVTYQSGPCPGVAALPPLFVAGTLCTNRSDRDKVRNLLKTMWMNYGMGNVRSCQAVLQNLWKQQDERLTQSAFSEQLYDYQVNDDVLPY</sequence>
<keyword evidence="2" id="KW-0539">Nucleus</keyword>
<accession>A0A0D2I4I5</accession>
<dbReference type="GO" id="GO:0005634">
    <property type="term" value="C:nucleus"/>
    <property type="evidence" value="ECO:0007669"/>
    <property type="project" value="UniProtKB-SubCell"/>
</dbReference>
<dbReference type="GeneID" id="27717818"/>
<dbReference type="AlphaFoldDB" id="A0A0D2I4I5"/>
<dbReference type="PANTHER" id="PTHR37534:SF15">
    <property type="entry name" value="ZN(II)2CYS6 TRANSCRIPTION FACTOR (EUROFUNG)"/>
    <property type="match status" value="1"/>
</dbReference>
<name>A0A0D2I4I5_9EURO</name>
<dbReference type="PANTHER" id="PTHR37534">
    <property type="entry name" value="TRANSCRIPTIONAL ACTIVATOR PROTEIN UGA3"/>
    <property type="match status" value="1"/>
</dbReference>
<dbReference type="GO" id="GO:0003700">
    <property type="term" value="F:DNA-binding transcription factor activity"/>
    <property type="evidence" value="ECO:0007669"/>
    <property type="project" value="TreeGrafter"/>
</dbReference>
<dbReference type="GO" id="GO:0000976">
    <property type="term" value="F:transcription cis-regulatory region binding"/>
    <property type="evidence" value="ECO:0007669"/>
    <property type="project" value="TreeGrafter"/>
</dbReference>
<feature type="chain" id="PRO_5002243818" evidence="3">
    <location>
        <begin position="19"/>
        <end position="358"/>
    </location>
</feature>
<dbReference type="EMBL" id="KN848108">
    <property type="protein sequence ID" value="KIX92191.1"/>
    <property type="molecule type" value="Genomic_DNA"/>
</dbReference>
<keyword evidence="3" id="KW-0732">Signal</keyword>
<dbReference type="Proteomes" id="UP000053411">
    <property type="component" value="Unassembled WGS sequence"/>
</dbReference>
<organism evidence="4 5">
    <name type="scientific">Fonsecaea multimorphosa CBS 102226</name>
    <dbReference type="NCBI Taxonomy" id="1442371"/>
    <lineage>
        <taxon>Eukaryota</taxon>
        <taxon>Fungi</taxon>
        <taxon>Dikarya</taxon>
        <taxon>Ascomycota</taxon>
        <taxon>Pezizomycotina</taxon>
        <taxon>Eurotiomycetes</taxon>
        <taxon>Chaetothyriomycetidae</taxon>
        <taxon>Chaetothyriales</taxon>
        <taxon>Herpotrichiellaceae</taxon>
        <taxon>Fonsecaea</taxon>
    </lineage>
</organism>
<evidence type="ECO:0000256" key="1">
    <source>
        <dbReference type="ARBA" id="ARBA00004123"/>
    </source>
</evidence>
<dbReference type="VEuPathDB" id="FungiDB:Z520_12072"/>
<feature type="signal peptide" evidence="3">
    <location>
        <begin position="1"/>
        <end position="18"/>
    </location>
</feature>
<proteinExistence type="predicted"/>
<dbReference type="InterPro" id="IPR021858">
    <property type="entry name" value="Fun_TF"/>
</dbReference>
<evidence type="ECO:0000313" key="5">
    <source>
        <dbReference type="Proteomes" id="UP000053411"/>
    </source>
</evidence>
<evidence type="ECO:0000256" key="3">
    <source>
        <dbReference type="SAM" id="SignalP"/>
    </source>
</evidence>
<dbReference type="STRING" id="1442371.A0A0D2I4I5"/>
<evidence type="ECO:0000313" key="4">
    <source>
        <dbReference type="EMBL" id="KIX92191.1"/>
    </source>
</evidence>
<reference evidence="4 5" key="1">
    <citation type="submission" date="2015-01" db="EMBL/GenBank/DDBJ databases">
        <title>The Genome Sequence of Fonsecaea multimorphosa CBS 102226.</title>
        <authorList>
            <consortium name="The Broad Institute Genomics Platform"/>
            <person name="Cuomo C."/>
            <person name="de Hoog S."/>
            <person name="Gorbushina A."/>
            <person name="Stielow B."/>
            <person name="Teixiera M."/>
            <person name="Abouelleil A."/>
            <person name="Chapman S.B."/>
            <person name="Priest M."/>
            <person name="Young S.K."/>
            <person name="Wortman J."/>
            <person name="Nusbaum C."/>
            <person name="Birren B."/>
        </authorList>
    </citation>
    <scope>NUCLEOTIDE SEQUENCE [LARGE SCALE GENOMIC DNA]</scope>
    <source>
        <strain evidence="4 5">CBS 102226</strain>
    </source>
</reference>
<dbReference type="OrthoDB" id="288726at2759"/>
<dbReference type="GO" id="GO:0045944">
    <property type="term" value="P:positive regulation of transcription by RNA polymerase II"/>
    <property type="evidence" value="ECO:0007669"/>
    <property type="project" value="TreeGrafter"/>
</dbReference>
<evidence type="ECO:0000256" key="2">
    <source>
        <dbReference type="ARBA" id="ARBA00023242"/>
    </source>
</evidence>
<protein>
    <submittedName>
        <fullName evidence="4">Uncharacterized protein</fullName>
    </submittedName>
</protein>
<dbReference type="RefSeq" id="XP_016626314.1">
    <property type="nucleotide sequence ID" value="XM_016782559.1"/>
</dbReference>
<gene>
    <name evidence="4" type="ORF">Z520_12072</name>
</gene>